<dbReference type="RefSeq" id="WP_204119724.1">
    <property type="nucleotide sequence ID" value="NZ_BOLV01000023.1"/>
</dbReference>
<proteinExistence type="predicted"/>
<organism evidence="2 3">
    <name type="scientific">Lacticaseibacillus suilingensis</name>
    <dbReference type="NCBI Taxonomy" id="2799577"/>
    <lineage>
        <taxon>Bacteria</taxon>
        <taxon>Bacillati</taxon>
        <taxon>Bacillota</taxon>
        <taxon>Bacilli</taxon>
        <taxon>Lactobacillales</taxon>
        <taxon>Lactobacillaceae</taxon>
        <taxon>Lacticaseibacillus</taxon>
    </lineage>
</organism>
<comment type="caution">
    <text evidence="2">The sequence shown here is derived from an EMBL/GenBank/DDBJ whole genome shotgun (WGS) entry which is preliminary data.</text>
</comment>
<sequence length="500" mass="56180">MAMTDLFLKRTALAQIDLLRTIQRTTKWQVPVAEQVAQARERADRTTDVNLKYLAQVTNESYSTVYNTYNRMMTNLAAIGGEKATDKLLQTPDGQLRVLLVQQSLAYQFLQHLVAEDMPNFDDFLTQAAVSKVTALRYLRPLRDFGKQMGVKISYEKMQLTGSEQAIRLFLTLSYWLATDGAAWPFTVVKHADAAAEATRVLKAYQLDMHNPVTLELFHYFTAISQTRLAQQHLAPAPVLELSAVPNLYATNTELSVWQQANESQQMLEIFLILPLAVGPNDPAVAEIDNGLARFSPVMRQLVDRFLEATPSYRRSPFRRLLQVSLAAIAMSVVNLGFDLGALLAQFNPHIGGACVHDTDRPEIEAALTQAMARTKNQADAPLNRRLKEMAPLLVDRFHATLFQLSRFAKPARPVKVGLLLEPAMLGFADLLTFMNQQTNVELVYDHFEEADLIIQDSSLPLHFPGKHQPLLFRWDIAASGDLFGELAALLRTLQQEFNQ</sequence>
<evidence type="ECO:0000313" key="2">
    <source>
        <dbReference type="EMBL" id="MFD1400035.1"/>
    </source>
</evidence>
<dbReference type="InterPro" id="IPR007737">
    <property type="entry name" value="Mga_HTH"/>
</dbReference>
<name>A0ABW4BJT5_9LACO</name>
<evidence type="ECO:0000259" key="1">
    <source>
        <dbReference type="Pfam" id="PF05043"/>
    </source>
</evidence>
<dbReference type="Proteomes" id="UP001597199">
    <property type="component" value="Unassembled WGS sequence"/>
</dbReference>
<reference evidence="3" key="1">
    <citation type="journal article" date="2019" name="Int. J. Syst. Evol. Microbiol.">
        <title>The Global Catalogue of Microorganisms (GCM) 10K type strain sequencing project: providing services to taxonomists for standard genome sequencing and annotation.</title>
        <authorList>
            <consortium name="The Broad Institute Genomics Platform"/>
            <consortium name="The Broad Institute Genome Sequencing Center for Infectious Disease"/>
            <person name="Wu L."/>
            <person name="Ma J."/>
        </authorList>
    </citation>
    <scope>NUCLEOTIDE SEQUENCE [LARGE SCALE GENOMIC DNA]</scope>
    <source>
        <strain evidence="3">CCM 9110</strain>
    </source>
</reference>
<protein>
    <submittedName>
        <fullName evidence="2">Helix-turn-helix domain-containing protein</fullName>
    </submittedName>
</protein>
<dbReference type="Pfam" id="PF05043">
    <property type="entry name" value="Mga"/>
    <property type="match status" value="1"/>
</dbReference>
<evidence type="ECO:0000313" key="3">
    <source>
        <dbReference type="Proteomes" id="UP001597199"/>
    </source>
</evidence>
<accession>A0ABW4BJT5</accession>
<gene>
    <name evidence="2" type="ORF">ACFQ41_12010</name>
</gene>
<keyword evidence="3" id="KW-1185">Reference proteome</keyword>
<dbReference type="EMBL" id="JBHTOA010000047">
    <property type="protein sequence ID" value="MFD1400035.1"/>
    <property type="molecule type" value="Genomic_DNA"/>
</dbReference>
<feature type="domain" description="Mga helix-turn-helix" evidence="1">
    <location>
        <begin position="99"/>
        <end position="173"/>
    </location>
</feature>